<feature type="chain" id="PRO_5021210374" description="Carboxylic ester hydrolase" evidence="4">
    <location>
        <begin position="42"/>
        <end position="321"/>
    </location>
</feature>
<dbReference type="Gene3D" id="3.40.50.1820">
    <property type="entry name" value="alpha/beta hydrolase"/>
    <property type="match status" value="1"/>
</dbReference>
<evidence type="ECO:0000256" key="2">
    <source>
        <dbReference type="ARBA" id="ARBA00022801"/>
    </source>
</evidence>
<evidence type="ECO:0000313" key="7">
    <source>
        <dbReference type="Proteomes" id="UP000298061"/>
    </source>
</evidence>
<dbReference type="InterPro" id="IPR002018">
    <property type="entry name" value="CarbesteraseB"/>
</dbReference>
<protein>
    <recommendedName>
        <fullName evidence="3">Carboxylic ester hydrolase</fullName>
        <ecNumber evidence="3">3.1.1.-</ecNumber>
    </recommendedName>
</protein>
<accession>A0A4Y9ZU90</accession>
<dbReference type="InterPro" id="IPR019826">
    <property type="entry name" value="Carboxylesterase_B_AS"/>
</dbReference>
<dbReference type="STRING" id="135208.A0A4Y9ZU90"/>
<dbReference type="PROSITE" id="PS00122">
    <property type="entry name" value="CARBOXYLESTERASE_B_1"/>
    <property type="match status" value="1"/>
</dbReference>
<name>A0A4Y9ZU90_9AGAM</name>
<organism evidence="6 7">
    <name type="scientific">Hericium alpestre</name>
    <dbReference type="NCBI Taxonomy" id="135208"/>
    <lineage>
        <taxon>Eukaryota</taxon>
        <taxon>Fungi</taxon>
        <taxon>Dikarya</taxon>
        <taxon>Basidiomycota</taxon>
        <taxon>Agaricomycotina</taxon>
        <taxon>Agaricomycetes</taxon>
        <taxon>Russulales</taxon>
        <taxon>Hericiaceae</taxon>
        <taxon>Hericium</taxon>
    </lineage>
</organism>
<dbReference type="EMBL" id="SFCI01000834">
    <property type="protein sequence ID" value="TFY77740.1"/>
    <property type="molecule type" value="Genomic_DNA"/>
</dbReference>
<dbReference type="AlphaFoldDB" id="A0A4Y9ZU90"/>
<dbReference type="SUPFAM" id="SSF53474">
    <property type="entry name" value="alpha/beta-Hydrolases"/>
    <property type="match status" value="1"/>
</dbReference>
<dbReference type="InterPro" id="IPR029058">
    <property type="entry name" value="AB_hydrolase_fold"/>
</dbReference>
<feature type="signal peptide" evidence="4">
    <location>
        <begin position="1"/>
        <end position="41"/>
    </location>
</feature>
<comment type="similarity">
    <text evidence="1 3">Belongs to the type-B carboxylesterase/lipase family.</text>
</comment>
<reference evidence="6 7" key="1">
    <citation type="submission" date="2019-02" db="EMBL/GenBank/DDBJ databases">
        <title>Genome sequencing of the rare red list fungi Hericium alpestre (H. flagellum).</title>
        <authorList>
            <person name="Buettner E."/>
            <person name="Kellner H."/>
        </authorList>
    </citation>
    <scope>NUCLEOTIDE SEQUENCE [LARGE SCALE GENOMIC DNA]</scope>
    <source>
        <strain evidence="6 7">DSM 108284</strain>
    </source>
</reference>
<dbReference type="PANTHER" id="PTHR43142:SF1">
    <property type="entry name" value="CARBOXYLIC ESTER HYDROLASE"/>
    <property type="match status" value="1"/>
</dbReference>
<gene>
    <name evidence="6" type="ORF">EWM64_g6269</name>
</gene>
<feature type="domain" description="Carboxylesterase type B" evidence="5">
    <location>
        <begin position="59"/>
        <end position="315"/>
    </location>
</feature>
<dbReference type="Proteomes" id="UP000298061">
    <property type="component" value="Unassembled WGS sequence"/>
</dbReference>
<keyword evidence="4" id="KW-0732">Signal</keyword>
<evidence type="ECO:0000256" key="1">
    <source>
        <dbReference type="ARBA" id="ARBA00005964"/>
    </source>
</evidence>
<comment type="caution">
    <text evidence="6">The sequence shown here is derived from an EMBL/GenBank/DDBJ whole genome shotgun (WGS) entry which is preliminary data.</text>
</comment>
<proteinExistence type="inferred from homology"/>
<dbReference type="GO" id="GO:0016787">
    <property type="term" value="F:hydrolase activity"/>
    <property type="evidence" value="ECO:0007669"/>
    <property type="project" value="UniProtKB-KW"/>
</dbReference>
<keyword evidence="7" id="KW-1185">Reference proteome</keyword>
<evidence type="ECO:0000256" key="3">
    <source>
        <dbReference type="RuleBase" id="RU361235"/>
    </source>
</evidence>
<evidence type="ECO:0000256" key="4">
    <source>
        <dbReference type="SAM" id="SignalP"/>
    </source>
</evidence>
<evidence type="ECO:0000313" key="6">
    <source>
        <dbReference type="EMBL" id="TFY77740.1"/>
    </source>
</evidence>
<dbReference type="EC" id="3.1.1.-" evidence="3"/>
<evidence type="ECO:0000259" key="5">
    <source>
        <dbReference type="Pfam" id="PF00135"/>
    </source>
</evidence>
<dbReference type="PANTHER" id="PTHR43142">
    <property type="entry name" value="CARBOXYLIC ESTER HYDROLASE"/>
    <property type="match status" value="1"/>
</dbReference>
<dbReference type="Pfam" id="PF00135">
    <property type="entry name" value="COesterase"/>
    <property type="match status" value="1"/>
</dbReference>
<sequence length="321" mass="34459">MPEAIKEVVGDIFTLLSEGHSRNMLRRGLLAVFLLTGLVRGAPPNVVDVGYASYLGNQTYPNAVAYLGVLYAEPPLGTLRWRAPLPLNITRITASTHGGVVNATEYPEFCIQGSTGDGDAGGAGSEDCLKVNIYAPTGAKKGANFPVLVYFHGGGYVYGNPRNWPFDHWVHQTPDVIIVSVYYRLDVFGFLAVEDFSDSENGDFNVGFQDQIQALKWVQKYISAFGGNSEEVTINGQSAGGSSVELHMTANQDKTLFSRAIAQSVYRTPVPTVQEQKPLFGFFATAAGCGKGPTTAQLSCLRNATVSALARAQDNASYGSL</sequence>
<dbReference type="OrthoDB" id="408631at2759"/>
<keyword evidence="2 3" id="KW-0378">Hydrolase</keyword>